<dbReference type="Proteomes" id="UP000580568">
    <property type="component" value="Unassembled WGS sequence"/>
</dbReference>
<sequence length="614" mass="70336">MAVRHYVLLATDGKTKLPTSSELPPDPTTEVEVLIYGFVGGLYRIDDKVVNENLNWEDRKNFDDLYALKGSAYLPSPIVWGEVGDKIYITLINLGMKYVNIMDPHTVHMHGAHVATQLDGFPEMSFAVPMWEFNGSNKPETLTYYFYAEHPGTLMYHCHQEASEHVQMGMYGALVIYPSYKSLAENGIRKDKRGRWLNNGEVVSDIPCSATNRNFAYNNIHSFFNKEYIMLLSDIDQTWHDSVLNGANFNPIDYKPNFWLVNGRPFPYSLLPHPQTLSDSSDPDLAQLNYESYVHVKTGENFLLRMINISYQVIPWHIHGWHFRVIGKDSHISPFLEMNHTSNDMSHMKHPVTEMGFTCTIGSGETYDLLINAENKSPIYRKYIVKGQNCIPSVCRQIHELKAHDPSLIAEIPTEPINVLNINTTNYIDICDEPEESPNSNFFPQFYPMHNHDDYKVTNNGVYPGGQLTYIQIDAPECGGLMGSYYANKNFTDLRLKRLDENISFNWKTDRPQDLGEIFSVRWTGKLKLPISQRYKLQLVCVGDGTVKLNGKEILRVKDYYSLPVDFEMVDFESENEYKIEVEYVGNSKGAIALLWISSTKVREAIPSHNLYPI</sequence>
<comment type="caution">
    <text evidence="5">The sequence shown here is derived from an EMBL/GenBank/DDBJ whole genome shotgun (WGS) entry which is preliminary data.</text>
</comment>
<dbReference type="GO" id="GO:0005507">
    <property type="term" value="F:copper ion binding"/>
    <property type="evidence" value="ECO:0007669"/>
    <property type="project" value="InterPro"/>
</dbReference>
<dbReference type="SMART" id="SM00758">
    <property type="entry name" value="PA14"/>
    <property type="match status" value="1"/>
</dbReference>
<dbReference type="InterPro" id="IPR008972">
    <property type="entry name" value="Cupredoxin"/>
</dbReference>
<dbReference type="Pfam" id="PF07691">
    <property type="entry name" value="PA14"/>
    <property type="match status" value="1"/>
</dbReference>
<evidence type="ECO:0000313" key="5">
    <source>
        <dbReference type="EMBL" id="GFP74847.1"/>
    </source>
</evidence>
<dbReference type="Pfam" id="PF07732">
    <property type="entry name" value="Cu-oxidase_3"/>
    <property type="match status" value="1"/>
</dbReference>
<evidence type="ECO:0000256" key="2">
    <source>
        <dbReference type="ARBA" id="ARBA00023002"/>
    </source>
</evidence>
<dbReference type="InterPro" id="IPR045087">
    <property type="entry name" value="Cu-oxidase_fam"/>
</dbReference>
<dbReference type="PROSITE" id="PS51820">
    <property type="entry name" value="PA14"/>
    <property type="match status" value="1"/>
</dbReference>
<feature type="domain" description="PA14" evidence="4">
    <location>
        <begin position="476"/>
        <end position="610"/>
    </location>
</feature>
<dbReference type="AlphaFoldDB" id="A0A6V8SC97"/>
<name>A0A6V8SC97_9CLOT</name>
<dbReference type="SUPFAM" id="SSF49503">
    <property type="entry name" value="Cupredoxins"/>
    <property type="match status" value="2"/>
</dbReference>
<proteinExistence type="predicted"/>
<evidence type="ECO:0000256" key="3">
    <source>
        <dbReference type="ARBA" id="ARBA00023008"/>
    </source>
</evidence>
<accession>A0A6V8SC97</accession>
<dbReference type="InterPro" id="IPR011707">
    <property type="entry name" value="Cu-oxidase-like_N"/>
</dbReference>
<dbReference type="Gene3D" id="2.60.40.420">
    <property type="entry name" value="Cupredoxins - blue copper proteins"/>
    <property type="match status" value="2"/>
</dbReference>
<dbReference type="PANTHER" id="PTHR11709">
    <property type="entry name" value="MULTI-COPPER OXIDASE"/>
    <property type="match status" value="1"/>
</dbReference>
<dbReference type="GO" id="GO:0016491">
    <property type="term" value="F:oxidoreductase activity"/>
    <property type="evidence" value="ECO:0007669"/>
    <property type="project" value="UniProtKB-KW"/>
</dbReference>
<dbReference type="InterPro" id="IPR011658">
    <property type="entry name" value="PA14_dom"/>
</dbReference>
<evidence type="ECO:0000313" key="6">
    <source>
        <dbReference type="Proteomes" id="UP000580568"/>
    </source>
</evidence>
<evidence type="ECO:0000256" key="1">
    <source>
        <dbReference type="ARBA" id="ARBA00022723"/>
    </source>
</evidence>
<organism evidence="5 6">
    <name type="scientific">Clostridium fungisolvens</name>
    <dbReference type="NCBI Taxonomy" id="1604897"/>
    <lineage>
        <taxon>Bacteria</taxon>
        <taxon>Bacillati</taxon>
        <taxon>Bacillota</taxon>
        <taxon>Clostridia</taxon>
        <taxon>Eubacteriales</taxon>
        <taxon>Clostridiaceae</taxon>
        <taxon>Clostridium</taxon>
    </lineage>
</organism>
<dbReference type="PANTHER" id="PTHR11709:SF394">
    <property type="entry name" value="FI03373P-RELATED"/>
    <property type="match status" value="1"/>
</dbReference>
<keyword evidence="3" id="KW-0186">Copper</keyword>
<dbReference type="EMBL" id="BLZR01000001">
    <property type="protein sequence ID" value="GFP74847.1"/>
    <property type="molecule type" value="Genomic_DNA"/>
</dbReference>
<gene>
    <name evidence="5" type="ORF">bsdtw1_00909</name>
</gene>
<protein>
    <recommendedName>
        <fullName evidence="4">PA14 domain-containing protein</fullName>
    </recommendedName>
</protein>
<dbReference type="SUPFAM" id="SSF56988">
    <property type="entry name" value="Anthrax protective antigen"/>
    <property type="match status" value="1"/>
</dbReference>
<reference evidence="5 6" key="1">
    <citation type="submission" date="2020-07" db="EMBL/GenBank/DDBJ databases">
        <title>A new beta-1,3-glucan-decomposing anaerobic bacterium isolated from anoxic soil subjected to biological soil disinfestation.</title>
        <authorList>
            <person name="Ueki A."/>
            <person name="Tonouchi A."/>
        </authorList>
    </citation>
    <scope>NUCLEOTIDE SEQUENCE [LARGE SCALE GENOMIC DNA]</scope>
    <source>
        <strain evidence="5 6">TW1</strain>
    </source>
</reference>
<evidence type="ECO:0000259" key="4">
    <source>
        <dbReference type="PROSITE" id="PS51820"/>
    </source>
</evidence>
<keyword evidence="6" id="KW-1185">Reference proteome</keyword>
<dbReference type="Gene3D" id="3.90.182.10">
    <property type="entry name" value="Toxin - Anthrax Protective Antigen,domain 1"/>
    <property type="match status" value="1"/>
</dbReference>
<dbReference type="RefSeq" id="WP_183276383.1">
    <property type="nucleotide sequence ID" value="NZ_BLZR01000001.1"/>
</dbReference>
<keyword evidence="1" id="KW-0479">Metal-binding</keyword>
<dbReference type="InterPro" id="IPR037524">
    <property type="entry name" value="PA14/GLEYA"/>
</dbReference>
<keyword evidence="2" id="KW-0560">Oxidoreductase</keyword>